<organism evidence="2">
    <name type="scientific">termite gut metagenome</name>
    <dbReference type="NCBI Taxonomy" id="433724"/>
    <lineage>
        <taxon>unclassified sequences</taxon>
        <taxon>metagenomes</taxon>
        <taxon>organismal metagenomes</taxon>
    </lineage>
</organism>
<evidence type="ECO:0000256" key="1">
    <source>
        <dbReference type="SAM" id="MobiDB-lite"/>
    </source>
</evidence>
<feature type="compositionally biased region" description="Basic and acidic residues" evidence="1">
    <location>
        <begin position="11"/>
        <end position="22"/>
    </location>
</feature>
<dbReference type="EMBL" id="SNRY01009395">
    <property type="protein sequence ID" value="KAA6307126.1"/>
    <property type="molecule type" value="Genomic_DNA"/>
</dbReference>
<name>A0A5J4PCH7_9ZZZZ</name>
<comment type="caution">
    <text evidence="2">The sequence shown here is derived from an EMBL/GenBank/DDBJ whole genome shotgun (WGS) entry which is preliminary data.</text>
</comment>
<feature type="non-terminal residue" evidence="2">
    <location>
        <position position="30"/>
    </location>
</feature>
<reference evidence="2" key="1">
    <citation type="submission" date="2019-03" db="EMBL/GenBank/DDBJ databases">
        <title>Single cell metagenomics reveals metabolic interactions within the superorganism composed of flagellate Streblomastix strix and complex community of Bacteroidetes bacteria on its surface.</title>
        <authorList>
            <person name="Treitli S.C."/>
            <person name="Kolisko M."/>
            <person name="Husnik F."/>
            <person name="Keeling P."/>
            <person name="Hampl V."/>
        </authorList>
    </citation>
    <scope>NUCLEOTIDE SEQUENCE</scope>
    <source>
        <strain evidence="2">STM</strain>
    </source>
</reference>
<dbReference type="AlphaFoldDB" id="A0A5J4PCH7"/>
<protein>
    <submittedName>
        <fullName evidence="2">Uncharacterized protein</fullName>
    </submittedName>
</protein>
<feature type="region of interest" description="Disordered" evidence="1">
    <location>
        <begin position="1"/>
        <end position="30"/>
    </location>
</feature>
<sequence>MYFQKPGMETPGKDMPEIKSNGKEVNTNIS</sequence>
<proteinExistence type="predicted"/>
<accession>A0A5J4PCH7</accession>
<gene>
    <name evidence="2" type="ORF">EZS27_041209</name>
</gene>
<evidence type="ECO:0000313" key="2">
    <source>
        <dbReference type="EMBL" id="KAA6307126.1"/>
    </source>
</evidence>